<gene>
    <name evidence="7" type="ORF">EQM13_10235</name>
</gene>
<feature type="transmembrane region" description="Helical" evidence="6">
    <location>
        <begin position="205"/>
        <end position="224"/>
    </location>
</feature>
<dbReference type="Proteomes" id="UP000287969">
    <property type="component" value="Chromosome"/>
</dbReference>
<feature type="transmembrane region" description="Helical" evidence="6">
    <location>
        <begin position="12"/>
        <end position="35"/>
    </location>
</feature>
<keyword evidence="3 6" id="KW-0812">Transmembrane</keyword>
<keyword evidence="8" id="KW-1185">Reference proteome</keyword>
<dbReference type="EMBL" id="CP035282">
    <property type="protein sequence ID" value="QAT61944.1"/>
    <property type="molecule type" value="Genomic_DNA"/>
</dbReference>
<name>A0A410QDJ2_9FIRM</name>
<dbReference type="GO" id="GO:0005886">
    <property type="term" value="C:plasma membrane"/>
    <property type="evidence" value="ECO:0007669"/>
    <property type="project" value="UniProtKB-SubCell"/>
</dbReference>
<dbReference type="RefSeq" id="WP_114219274.1">
    <property type="nucleotide sequence ID" value="NZ_CP035282.1"/>
</dbReference>
<organism evidence="7 8">
    <name type="scientific">Acidilutibacter cellobiosedens</name>
    <dbReference type="NCBI Taxonomy" id="2507161"/>
    <lineage>
        <taxon>Bacteria</taxon>
        <taxon>Bacillati</taxon>
        <taxon>Bacillota</taxon>
        <taxon>Tissierellia</taxon>
        <taxon>Tissierellales</taxon>
        <taxon>Acidilutibacteraceae</taxon>
        <taxon>Acidilutibacter</taxon>
    </lineage>
</organism>
<evidence type="ECO:0000256" key="5">
    <source>
        <dbReference type="ARBA" id="ARBA00023136"/>
    </source>
</evidence>
<comment type="subcellular location">
    <subcellularLocation>
        <location evidence="1">Cell membrane</location>
        <topology evidence="1">Multi-pass membrane protein</topology>
    </subcellularLocation>
</comment>
<evidence type="ECO:0000256" key="3">
    <source>
        <dbReference type="ARBA" id="ARBA00022692"/>
    </source>
</evidence>
<feature type="transmembrane region" description="Helical" evidence="6">
    <location>
        <begin position="173"/>
        <end position="193"/>
    </location>
</feature>
<keyword evidence="2" id="KW-1003">Cell membrane</keyword>
<feature type="transmembrane region" description="Helical" evidence="6">
    <location>
        <begin position="83"/>
        <end position="102"/>
    </location>
</feature>
<proteinExistence type="predicted"/>
<feature type="transmembrane region" description="Helical" evidence="6">
    <location>
        <begin position="408"/>
        <end position="430"/>
    </location>
</feature>
<dbReference type="KEGG" id="spoa:EQM13_10235"/>
<feature type="transmembrane region" description="Helical" evidence="6">
    <location>
        <begin position="442"/>
        <end position="461"/>
    </location>
</feature>
<dbReference type="PANTHER" id="PTHR43652">
    <property type="entry name" value="BASIC AMINO ACID ANTIPORTER YFCC-RELATED"/>
    <property type="match status" value="1"/>
</dbReference>
<accession>A0A410QDJ2</accession>
<evidence type="ECO:0000313" key="8">
    <source>
        <dbReference type="Proteomes" id="UP000287969"/>
    </source>
</evidence>
<sequence length="494" mass="55100">MEEKSTLRIGKKAFLTSVGILLILVIIAGILTVVVPSGKFQRTTTDGREVIVKDSYRRIEKPYYPVYRWITAPIEVLWGPDSVTVIGIILVLLLIGASFVILEETGIIEFLMNNIVEKYGDNKYKLLNILILFFMFFGATLGIFDELIALVPIVVTLSHYMGWDSLVGLGASALAAGFGFTAAVFNPFTIAIAQEIAELPLFSGIGFRAVIFVMVYLILSRFILNYAKKIEKNPELSLVYEEDRFIKERIEKGREHSKGEVNLKYTEDDKVKSNKAMKVLSVFLILICLLVVAGFFLPELSSYSLLIVAFLFFVGAFVSGTVRVKGTNMEGKLLKFAVKGFKSIAPAILLIMLAMSIKYIVTEGGIMDTILNYSCIKIQGLNSYLAVFFIYMLVFFLDFFISSGSAKAFLVMPIIVPLADLTGITRQLVVQAYCFGDGFSNMLFPTNASLMIALGFTVVGYPKWFKWTWKLQLLMLILTVVALFIGLKINYGPF</sequence>
<dbReference type="PANTHER" id="PTHR43652:SF2">
    <property type="entry name" value="BASIC AMINO ACID ANTIPORTER YFCC-RELATED"/>
    <property type="match status" value="1"/>
</dbReference>
<evidence type="ECO:0000256" key="1">
    <source>
        <dbReference type="ARBA" id="ARBA00004651"/>
    </source>
</evidence>
<feature type="transmembrane region" description="Helical" evidence="6">
    <location>
        <begin position="381"/>
        <end position="401"/>
    </location>
</feature>
<dbReference type="Pfam" id="PF03606">
    <property type="entry name" value="DcuC"/>
    <property type="match status" value="1"/>
</dbReference>
<evidence type="ECO:0000256" key="4">
    <source>
        <dbReference type="ARBA" id="ARBA00022989"/>
    </source>
</evidence>
<dbReference type="InterPro" id="IPR051679">
    <property type="entry name" value="DASS-Related_Transporters"/>
</dbReference>
<dbReference type="OrthoDB" id="255482at2"/>
<dbReference type="AlphaFoldDB" id="A0A410QDJ2"/>
<reference evidence="8" key="1">
    <citation type="submission" date="2019-01" db="EMBL/GenBank/DDBJ databases">
        <title>Draft genomes of a novel of Sporanaerobacter strains.</title>
        <authorList>
            <person name="Ma S."/>
        </authorList>
    </citation>
    <scope>NUCLEOTIDE SEQUENCE [LARGE SCALE GENOMIC DNA]</scope>
    <source>
        <strain evidence="8">NJN-17</strain>
    </source>
</reference>
<evidence type="ECO:0000256" key="6">
    <source>
        <dbReference type="SAM" id="Phobius"/>
    </source>
</evidence>
<feature type="transmembrane region" description="Helical" evidence="6">
    <location>
        <begin position="473"/>
        <end position="491"/>
    </location>
</feature>
<feature type="transmembrane region" description="Helical" evidence="6">
    <location>
        <begin position="123"/>
        <end position="141"/>
    </location>
</feature>
<feature type="transmembrane region" description="Helical" evidence="6">
    <location>
        <begin position="279"/>
        <end position="297"/>
    </location>
</feature>
<keyword evidence="4 6" id="KW-1133">Transmembrane helix</keyword>
<evidence type="ECO:0000256" key="2">
    <source>
        <dbReference type="ARBA" id="ARBA00022475"/>
    </source>
</evidence>
<feature type="transmembrane region" description="Helical" evidence="6">
    <location>
        <begin position="303"/>
        <end position="322"/>
    </location>
</feature>
<protein>
    <submittedName>
        <fullName evidence="7">YfcC family protein</fullName>
    </submittedName>
</protein>
<keyword evidence="5 6" id="KW-0472">Membrane</keyword>
<evidence type="ECO:0000313" key="7">
    <source>
        <dbReference type="EMBL" id="QAT61944.1"/>
    </source>
</evidence>
<dbReference type="InterPro" id="IPR018385">
    <property type="entry name" value="C4_dicarb_anaerob_car-like"/>
</dbReference>
<feature type="transmembrane region" description="Helical" evidence="6">
    <location>
        <begin position="343"/>
        <end position="361"/>
    </location>
</feature>